<comment type="catalytic activity">
    <reaction evidence="11 12">
        <text>ATP + H2O = ADP + phosphate + H(+)</text>
        <dbReference type="Rhea" id="RHEA:13065"/>
        <dbReference type="ChEBI" id="CHEBI:15377"/>
        <dbReference type="ChEBI" id="CHEBI:15378"/>
        <dbReference type="ChEBI" id="CHEBI:30616"/>
        <dbReference type="ChEBI" id="CHEBI:43474"/>
        <dbReference type="ChEBI" id="CHEBI:456216"/>
        <dbReference type="EC" id="5.6.2.4"/>
    </reaction>
</comment>
<keyword evidence="10 12" id="KW-0413">Isomerase</keyword>
<comment type="function">
    <text evidence="12">Initiates the restart of stalled replication forks, which reloads the replicative helicase on sites other than the origin of replication. Recognizes and binds to abandoned replication forks and remodels them to uncover a helicase loading site. Promotes assembly of the primosome at these replication forks.</text>
</comment>
<dbReference type="InterPro" id="IPR042115">
    <property type="entry name" value="PriA_3primeBD_sf"/>
</dbReference>
<dbReference type="FunFam" id="3.40.1440.60:FF:000001">
    <property type="entry name" value="Primosomal protein N"/>
    <property type="match status" value="1"/>
</dbReference>
<dbReference type="GO" id="GO:0003677">
    <property type="term" value="F:DNA binding"/>
    <property type="evidence" value="ECO:0007669"/>
    <property type="project" value="UniProtKB-UniRule"/>
</dbReference>
<evidence type="ECO:0000256" key="5">
    <source>
        <dbReference type="ARBA" id="ARBA00022801"/>
    </source>
</evidence>
<feature type="binding site" evidence="12">
    <location>
        <position position="535"/>
    </location>
    <ligand>
        <name>Zn(2+)</name>
        <dbReference type="ChEBI" id="CHEBI:29105"/>
        <label>2</label>
    </ligand>
</feature>
<comment type="catalytic activity">
    <reaction evidence="12">
        <text>Couples ATP hydrolysis with the unwinding of duplex DNA by translocating in the 3'-5' direction.</text>
        <dbReference type="EC" id="5.6.2.4"/>
    </reaction>
</comment>
<evidence type="ECO:0000313" key="16">
    <source>
        <dbReference type="Proteomes" id="UP000051256"/>
    </source>
</evidence>
<dbReference type="GO" id="GO:0006302">
    <property type="term" value="P:double-strand break repair"/>
    <property type="evidence" value="ECO:0007669"/>
    <property type="project" value="InterPro"/>
</dbReference>
<dbReference type="GO" id="GO:1990077">
    <property type="term" value="C:primosome complex"/>
    <property type="evidence" value="ECO:0007669"/>
    <property type="project" value="UniProtKB-UniRule"/>
</dbReference>
<evidence type="ECO:0000256" key="2">
    <source>
        <dbReference type="ARBA" id="ARBA00022705"/>
    </source>
</evidence>
<dbReference type="NCBIfam" id="TIGR00595">
    <property type="entry name" value="priA"/>
    <property type="match status" value="1"/>
</dbReference>
<feature type="binding site" evidence="12">
    <location>
        <position position="508"/>
    </location>
    <ligand>
        <name>Zn(2+)</name>
        <dbReference type="ChEBI" id="CHEBI:29105"/>
        <label>1</label>
    </ligand>
</feature>
<evidence type="ECO:0000259" key="14">
    <source>
        <dbReference type="PROSITE" id="PS51194"/>
    </source>
</evidence>
<feature type="domain" description="Helicase C-terminal" evidence="14">
    <location>
        <begin position="540"/>
        <end position="694"/>
    </location>
</feature>
<dbReference type="PROSITE" id="PS51194">
    <property type="entry name" value="HELICASE_CTER"/>
    <property type="match status" value="1"/>
</dbReference>
<evidence type="ECO:0000256" key="12">
    <source>
        <dbReference type="HAMAP-Rule" id="MF_00983"/>
    </source>
</evidence>
<dbReference type="GO" id="GO:0043138">
    <property type="term" value="F:3'-5' DNA helicase activity"/>
    <property type="evidence" value="ECO:0007669"/>
    <property type="project" value="UniProtKB-EC"/>
</dbReference>
<dbReference type="Pfam" id="PF18074">
    <property type="entry name" value="PriA_C"/>
    <property type="match status" value="1"/>
</dbReference>
<keyword evidence="5 12" id="KW-0378">Hydrolase</keyword>
<evidence type="ECO:0000256" key="4">
    <source>
        <dbReference type="ARBA" id="ARBA00022741"/>
    </source>
</evidence>
<dbReference type="Proteomes" id="UP000051256">
    <property type="component" value="Unassembled WGS sequence"/>
</dbReference>
<dbReference type="SUPFAM" id="SSF52540">
    <property type="entry name" value="P-loop containing nucleoside triphosphate hydrolases"/>
    <property type="match status" value="2"/>
</dbReference>
<dbReference type="Gene3D" id="3.40.1440.60">
    <property type="entry name" value="PriA, 3(prime) DNA-binding domain"/>
    <property type="match status" value="1"/>
</dbReference>
<dbReference type="InterPro" id="IPR006935">
    <property type="entry name" value="Helicase/UvrB_N"/>
</dbReference>
<feature type="binding site" evidence="12">
    <location>
        <position position="532"/>
    </location>
    <ligand>
        <name>Zn(2+)</name>
        <dbReference type="ChEBI" id="CHEBI:29105"/>
        <label>2</label>
    </ligand>
</feature>
<dbReference type="InterPro" id="IPR041222">
    <property type="entry name" value="PriA_3primeBD"/>
</dbReference>
<evidence type="ECO:0000313" key="15">
    <source>
        <dbReference type="EMBL" id="KRM93891.1"/>
    </source>
</evidence>
<feature type="binding site" evidence="12">
    <location>
        <position position="505"/>
    </location>
    <ligand>
        <name>Zn(2+)</name>
        <dbReference type="ChEBI" id="CHEBI:29105"/>
        <label>1</label>
    </ligand>
</feature>
<dbReference type="RefSeq" id="WP_056978368.1">
    <property type="nucleotide sequence ID" value="NZ_AYZR01000008.1"/>
</dbReference>
<dbReference type="HAMAP" id="MF_00983">
    <property type="entry name" value="PriA"/>
    <property type="match status" value="1"/>
</dbReference>
<keyword evidence="9 12" id="KW-0238">DNA-binding</keyword>
<feature type="binding site" evidence="12">
    <location>
        <position position="517"/>
    </location>
    <ligand>
        <name>Zn(2+)</name>
        <dbReference type="ChEBI" id="CHEBI:29105"/>
        <label>2</label>
    </ligand>
</feature>
<dbReference type="PROSITE" id="PS51192">
    <property type="entry name" value="HELICASE_ATP_BIND_1"/>
    <property type="match status" value="1"/>
</dbReference>
<dbReference type="STRING" id="1423802.FC56_GL000611"/>
<dbReference type="GO" id="GO:0016887">
    <property type="term" value="F:ATP hydrolysis activity"/>
    <property type="evidence" value="ECO:0007669"/>
    <property type="project" value="RHEA"/>
</dbReference>
<dbReference type="CDD" id="cd18804">
    <property type="entry name" value="SF2_C_priA"/>
    <property type="match status" value="1"/>
</dbReference>
<keyword evidence="7 12" id="KW-0862">Zinc</keyword>
<name>A0A0R2D2K3_9LACO</name>
<dbReference type="Pfam" id="PF04851">
    <property type="entry name" value="ResIII"/>
    <property type="match status" value="1"/>
</dbReference>
<evidence type="ECO:0000256" key="7">
    <source>
        <dbReference type="ARBA" id="ARBA00022833"/>
    </source>
</evidence>
<reference evidence="15 16" key="1">
    <citation type="journal article" date="2015" name="Genome Announc.">
        <title>Expanding the biotechnology potential of lactobacilli through comparative genomics of 213 strains and associated genera.</title>
        <authorList>
            <person name="Sun Z."/>
            <person name="Harris H.M."/>
            <person name="McCann A."/>
            <person name="Guo C."/>
            <person name="Argimon S."/>
            <person name="Zhang W."/>
            <person name="Yang X."/>
            <person name="Jeffery I.B."/>
            <person name="Cooney J.C."/>
            <person name="Kagawa T.F."/>
            <person name="Liu W."/>
            <person name="Song Y."/>
            <person name="Salvetti E."/>
            <person name="Wrobel A."/>
            <person name="Rasinkangas P."/>
            <person name="Parkhill J."/>
            <person name="Rea M.C."/>
            <person name="O'Sullivan O."/>
            <person name="Ritari J."/>
            <person name="Douillard F.P."/>
            <person name="Paul Ross R."/>
            <person name="Yang R."/>
            <person name="Briner A.E."/>
            <person name="Felis G.E."/>
            <person name="de Vos W.M."/>
            <person name="Barrangou R."/>
            <person name="Klaenhammer T.R."/>
            <person name="Caufield P.W."/>
            <person name="Cui Y."/>
            <person name="Zhang H."/>
            <person name="O'Toole P.W."/>
        </authorList>
    </citation>
    <scope>NUCLEOTIDE SEQUENCE [LARGE SCALE GENOMIC DNA]</scope>
    <source>
        <strain evidence="15 16">DSM 24302</strain>
    </source>
</reference>
<dbReference type="InterPro" id="IPR001650">
    <property type="entry name" value="Helicase_C-like"/>
</dbReference>
<dbReference type="Pfam" id="PF17764">
    <property type="entry name" value="PriA_3primeBD"/>
    <property type="match status" value="1"/>
</dbReference>
<feature type="domain" description="Helicase ATP-binding" evidence="13">
    <location>
        <begin position="277"/>
        <end position="443"/>
    </location>
</feature>
<dbReference type="Pfam" id="PF00271">
    <property type="entry name" value="Helicase_C"/>
    <property type="match status" value="1"/>
</dbReference>
<dbReference type="EMBL" id="AYZR01000008">
    <property type="protein sequence ID" value="KRM93891.1"/>
    <property type="molecule type" value="Genomic_DNA"/>
</dbReference>
<dbReference type="GO" id="GO:0005524">
    <property type="term" value="F:ATP binding"/>
    <property type="evidence" value="ECO:0007669"/>
    <property type="project" value="UniProtKB-UniRule"/>
</dbReference>
<evidence type="ECO:0000259" key="13">
    <source>
        <dbReference type="PROSITE" id="PS51192"/>
    </source>
</evidence>
<dbReference type="InterPro" id="IPR014001">
    <property type="entry name" value="Helicase_ATP-bd"/>
</dbReference>
<keyword evidence="1 12" id="KW-0639">Primosome</keyword>
<protein>
    <recommendedName>
        <fullName evidence="12">Replication restart protein PriA</fullName>
    </recommendedName>
    <alternativeName>
        <fullName evidence="12">ATP-dependent DNA helicase PriA</fullName>
        <ecNumber evidence="12">5.6.2.4</ecNumber>
    </alternativeName>
    <alternativeName>
        <fullName evidence="12">DNA 3'-5' helicase PriA</fullName>
    </alternativeName>
</protein>
<evidence type="ECO:0000256" key="3">
    <source>
        <dbReference type="ARBA" id="ARBA00022723"/>
    </source>
</evidence>
<gene>
    <name evidence="12" type="primary">priA</name>
    <name evidence="15" type="ORF">FC56_GL000611</name>
</gene>
<keyword evidence="4 12" id="KW-0547">Nucleotide-binding</keyword>
<dbReference type="InterPro" id="IPR005259">
    <property type="entry name" value="PriA"/>
</dbReference>
<comment type="subunit">
    <text evidence="12">Component of the replication restart primosome.</text>
</comment>
<dbReference type="InterPro" id="IPR027417">
    <property type="entry name" value="P-loop_NTPase"/>
</dbReference>
<evidence type="ECO:0000256" key="9">
    <source>
        <dbReference type="ARBA" id="ARBA00023125"/>
    </source>
</evidence>
<dbReference type="GO" id="GO:0008270">
    <property type="term" value="F:zinc ion binding"/>
    <property type="evidence" value="ECO:0007669"/>
    <property type="project" value="UniProtKB-UniRule"/>
</dbReference>
<comment type="cofactor">
    <cofactor evidence="12">
        <name>Zn(2+)</name>
        <dbReference type="ChEBI" id="CHEBI:29105"/>
    </cofactor>
    <text evidence="12">Binds 2 zinc ions per subunit.</text>
</comment>
<dbReference type="InterPro" id="IPR040498">
    <property type="entry name" value="PriA_CRR"/>
</dbReference>
<dbReference type="GO" id="GO:0006270">
    <property type="term" value="P:DNA replication initiation"/>
    <property type="evidence" value="ECO:0007669"/>
    <property type="project" value="TreeGrafter"/>
</dbReference>
<dbReference type="PATRIC" id="fig|1423802.4.peg.620"/>
<dbReference type="SMART" id="SM00490">
    <property type="entry name" value="HELICc"/>
    <property type="match status" value="1"/>
</dbReference>
<dbReference type="Gene3D" id="3.40.50.300">
    <property type="entry name" value="P-loop containing nucleotide triphosphate hydrolases"/>
    <property type="match status" value="2"/>
</dbReference>
<evidence type="ECO:0000256" key="11">
    <source>
        <dbReference type="ARBA" id="ARBA00048988"/>
    </source>
</evidence>
<proteinExistence type="inferred from homology"/>
<evidence type="ECO:0000256" key="8">
    <source>
        <dbReference type="ARBA" id="ARBA00022840"/>
    </source>
</evidence>
<sequence>MPIAQVIVDVPTSQTNTPYSYGISDQLLDIIQVGMRVLVPFGRRQVVGFVVKLTDNQTFSGKLKNIIAPVDLQPVLNKELLQLARWMAADTYSFLISCLQTIIPGGMRTKAKKFLTVTDEAVLGDNADIFQGHAQIEYVAKELDKSQLKRISSLIQQGLVSEHYSLSNHAHQLTQTAIKAAKSEVELTKIQDELPNNAKAQWRLLELLKQGTEPILQTEAANHKITGSTIKLAEQKGWLTKIQVAKNRNPFTSAVTKSQPLTLNPEQANAVQTINASIDRGANQTFLLEGVTGSGKTEVYLQIIANALQQGKTAMLLVPEITLTPQIVGRIRSRFGEQVAMMHSSMSVGERFDEWRRIESGAAKVVVGVRSAVFVPLDNIGVIIMDEEHDSSYKQEENPRYQTRDVAKWRGAYHKCPVVLGSATPSLETRARAGKGVYQRLVLAHRINDQALPEVEIVDMKQEIAGGPDSDLSASLLTAIEMKLKRHEQIILMLNRRGYSSFVLCRNCGFVPKCPNCDISLTYHKDLGQLKCHYCGFTRPMPRKCDQCGSTKLRQLGMGSQKLEETVNRLFPTARVLRMDVDTTRKKGAHERIIKQFSEQQADILVGTQMIAKGLDFPNVTLVGVLNADTGLEFPDFRSSERTFELLTQVAGRAGRADKAGQVIIQTFNPDHYAILLAQTQNYEEFYRTEMKVRHAGKYPPYYFTVKITLSAENEKQVVAQSFAVLNQLQQRLSPNAVILGPTPKVIKRINRRYYYQIIIKYRQEPTLSTTLTELLNQAQQKSKSGIQIGIDNEPMDFM</sequence>
<evidence type="ECO:0000256" key="10">
    <source>
        <dbReference type="ARBA" id="ARBA00023235"/>
    </source>
</evidence>
<evidence type="ECO:0000256" key="1">
    <source>
        <dbReference type="ARBA" id="ARBA00022515"/>
    </source>
</evidence>
<dbReference type="CDD" id="cd17929">
    <property type="entry name" value="DEXHc_priA"/>
    <property type="match status" value="1"/>
</dbReference>
<dbReference type="SMART" id="SM00487">
    <property type="entry name" value="DEXDc"/>
    <property type="match status" value="1"/>
</dbReference>
<dbReference type="Pfam" id="PF18319">
    <property type="entry name" value="Zn_ribbon_PriA"/>
    <property type="match status" value="1"/>
</dbReference>
<comment type="caution">
    <text evidence="15">The sequence shown here is derived from an EMBL/GenBank/DDBJ whole genome shotgun (WGS) entry which is preliminary data.</text>
</comment>
<accession>A0A0R2D2K3</accession>
<dbReference type="PANTHER" id="PTHR30580">
    <property type="entry name" value="PRIMOSOMAL PROTEIN N"/>
    <property type="match status" value="1"/>
</dbReference>
<dbReference type="PANTHER" id="PTHR30580:SF0">
    <property type="entry name" value="PRIMOSOMAL PROTEIN N"/>
    <property type="match status" value="1"/>
</dbReference>
<keyword evidence="3 12" id="KW-0479">Metal-binding</keyword>
<feature type="binding site" evidence="12">
    <location>
        <position position="548"/>
    </location>
    <ligand>
        <name>Zn(2+)</name>
        <dbReference type="ChEBI" id="CHEBI:29105"/>
        <label>1</label>
    </ligand>
</feature>
<organism evidence="15 16">
    <name type="scientific">Lentilactobacillus senioris DSM 24302 = JCM 17472</name>
    <dbReference type="NCBI Taxonomy" id="1423802"/>
    <lineage>
        <taxon>Bacteria</taxon>
        <taxon>Bacillati</taxon>
        <taxon>Bacillota</taxon>
        <taxon>Bacilli</taxon>
        <taxon>Lactobacillales</taxon>
        <taxon>Lactobacillaceae</taxon>
        <taxon>Lentilactobacillus</taxon>
    </lineage>
</organism>
<keyword evidence="6 12" id="KW-0347">Helicase</keyword>
<dbReference type="FunFam" id="3.40.50.300:FF:000489">
    <property type="entry name" value="Primosome assembly protein PriA"/>
    <property type="match status" value="1"/>
</dbReference>
<comment type="similarity">
    <text evidence="12">Belongs to the helicase family. PriA subfamily.</text>
</comment>
<feature type="binding site" evidence="12">
    <location>
        <position position="545"/>
    </location>
    <ligand>
        <name>Zn(2+)</name>
        <dbReference type="ChEBI" id="CHEBI:29105"/>
        <label>1</label>
    </ligand>
</feature>
<dbReference type="InterPro" id="IPR041236">
    <property type="entry name" value="PriA_C"/>
</dbReference>
<dbReference type="GO" id="GO:0006269">
    <property type="term" value="P:DNA replication, synthesis of primer"/>
    <property type="evidence" value="ECO:0007669"/>
    <property type="project" value="UniProtKB-KW"/>
</dbReference>
<dbReference type="NCBIfam" id="NF004066">
    <property type="entry name" value="PRK05580.1-3"/>
    <property type="match status" value="1"/>
</dbReference>
<feature type="binding site" evidence="12">
    <location>
        <position position="514"/>
    </location>
    <ligand>
        <name>Zn(2+)</name>
        <dbReference type="ChEBI" id="CHEBI:29105"/>
        <label>2</label>
    </ligand>
</feature>
<dbReference type="GO" id="GO:0006310">
    <property type="term" value="P:DNA recombination"/>
    <property type="evidence" value="ECO:0007669"/>
    <property type="project" value="InterPro"/>
</dbReference>
<dbReference type="AlphaFoldDB" id="A0A0R2D2K3"/>
<keyword evidence="8 12" id="KW-0067">ATP-binding</keyword>
<keyword evidence="16" id="KW-1185">Reference proteome</keyword>
<dbReference type="EC" id="5.6.2.4" evidence="12"/>
<evidence type="ECO:0000256" key="6">
    <source>
        <dbReference type="ARBA" id="ARBA00022806"/>
    </source>
</evidence>
<keyword evidence="2 12" id="KW-0235">DNA replication</keyword>